<dbReference type="EC" id="3.2.1.52" evidence="3"/>
<comment type="similarity">
    <text evidence="2">Belongs to the glycosyl hydrolase 3 family.</text>
</comment>
<feature type="domain" description="Glycoside hydrolase family 3 N-terminal" evidence="7">
    <location>
        <begin position="63"/>
        <end position="343"/>
    </location>
</feature>
<feature type="region of interest" description="Disordered" evidence="6">
    <location>
        <begin position="13"/>
        <end position="40"/>
    </location>
</feature>
<comment type="catalytic activity">
    <reaction evidence="1">
        <text>Hydrolysis of terminal non-reducing N-acetyl-D-hexosamine residues in N-acetyl-beta-D-hexosaminides.</text>
        <dbReference type="EC" id="3.2.1.52"/>
    </reaction>
</comment>
<dbReference type="GO" id="GO:0004563">
    <property type="term" value="F:beta-N-acetylhexosaminidase activity"/>
    <property type="evidence" value="ECO:0007669"/>
    <property type="project" value="UniProtKB-EC"/>
</dbReference>
<dbReference type="EMBL" id="CP063189">
    <property type="protein sequence ID" value="WCZ33326.1"/>
    <property type="molecule type" value="Genomic_DNA"/>
</dbReference>
<protein>
    <recommendedName>
        <fullName evidence="3">beta-N-acetylhexosaminidase</fullName>
        <ecNumber evidence="3">3.2.1.52</ecNumber>
    </recommendedName>
</protein>
<organism evidence="8 9">
    <name type="scientific">Corynebacterium massiliense DSM 45435</name>
    <dbReference type="NCBI Taxonomy" id="1121364"/>
    <lineage>
        <taxon>Bacteria</taxon>
        <taxon>Bacillati</taxon>
        <taxon>Actinomycetota</taxon>
        <taxon>Actinomycetes</taxon>
        <taxon>Mycobacteriales</taxon>
        <taxon>Corynebacteriaceae</taxon>
        <taxon>Corynebacterium</taxon>
    </lineage>
</organism>
<dbReference type="InterPro" id="IPR017853">
    <property type="entry name" value="GH"/>
</dbReference>
<evidence type="ECO:0000259" key="7">
    <source>
        <dbReference type="Pfam" id="PF00933"/>
    </source>
</evidence>
<name>A0ABY7UAB2_9CORY</name>
<evidence type="ECO:0000256" key="3">
    <source>
        <dbReference type="ARBA" id="ARBA00012663"/>
    </source>
</evidence>
<dbReference type="PANTHER" id="PTHR30480">
    <property type="entry name" value="BETA-HEXOSAMINIDASE-RELATED"/>
    <property type="match status" value="1"/>
</dbReference>
<evidence type="ECO:0000256" key="5">
    <source>
        <dbReference type="ARBA" id="ARBA00023295"/>
    </source>
</evidence>
<evidence type="ECO:0000313" key="8">
    <source>
        <dbReference type="EMBL" id="WCZ33326.1"/>
    </source>
</evidence>
<evidence type="ECO:0000256" key="2">
    <source>
        <dbReference type="ARBA" id="ARBA00005336"/>
    </source>
</evidence>
<proteinExistence type="inferred from homology"/>
<gene>
    <name evidence="8" type="primary">nagZ</name>
    <name evidence="8" type="ORF">CMASS_09575</name>
</gene>
<evidence type="ECO:0000256" key="6">
    <source>
        <dbReference type="SAM" id="MobiDB-lite"/>
    </source>
</evidence>
<keyword evidence="5 8" id="KW-0326">Glycosidase</keyword>
<keyword evidence="9" id="KW-1185">Reference proteome</keyword>
<reference evidence="8 9" key="1">
    <citation type="submission" date="2020-10" db="EMBL/GenBank/DDBJ databases">
        <title>Complete genome sequence of Corynebacterium massiliense DSM 45435, type strain of Corynebacterium massiliense.</title>
        <authorList>
            <person name="Busche T."/>
            <person name="Kalinowski J."/>
            <person name="Ruckert C."/>
        </authorList>
    </citation>
    <scope>NUCLEOTIDE SEQUENCE [LARGE SCALE GENOMIC DNA]</scope>
    <source>
        <strain evidence="8 9">DSM 45435</strain>
    </source>
</reference>
<dbReference type="InterPro" id="IPR036962">
    <property type="entry name" value="Glyco_hydro_3_N_sf"/>
</dbReference>
<dbReference type="InterPro" id="IPR050226">
    <property type="entry name" value="NagZ_Beta-hexosaminidase"/>
</dbReference>
<dbReference type="SUPFAM" id="SSF51445">
    <property type="entry name" value="(Trans)glycosidases"/>
    <property type="match status" value="1"/>
</dbReference>
<dbReference type="Gene3D" id="3.20.20.300">
    <property type="entry name" value="Glycoside hydrolase, family 3, N-terminal domain"/>
    <property type="match status" value="1"/>
</dbReference>
<evidence type="ECO:0000313" key="9">
    <source>
        <dbReference type="Proteomes" id="UP001220064"/>
    </source>
</evidence>
<keyword evidence="4 8" id="KW-0378">Hydrolase</keyword>
<sequence length="346" mass="35703">MVAVGLAASATGAGCAHSDAPLDDAPSTTEAPTDAPEQNPREQIAAKLMPGVVSYEDARAKLEAGVGGIFLTSWADPGLLTEPGRDINALRAEFDRPFEVAIDFEGGRVQRFDDILGSYPSARDMAAGGPEGAQAQGAQIGATLRDHGINVDFAPVLDVDGGDLEVVGDRSFSSDPQQAGELGAAFARGLQSSGVRPVFKHFPGHGRASGDTHQGDAVTPPLDDMQGHDLVPYTRALPESQSDDPATAPGVMVGHMVVPGLGDGETPSSLNPDAYGLLRDQFGFGGTVYTDDLTGMQAITDRFAPADAATAGLAAGADVVLWSAEADINEVLDTAEQAARDGRIQV</sequence>
<accession>A0ABY7UAB2</accession>
<dbReference type="InterPro" id="IPR001764">
    <property type="entry name" value="Glyco_hydro_3_N"/>
</dbReference>
<dbReference type="Proteomes" id="UP001220064">
    <property type="component" value="Chromosome"/>
</dbReference>
<dbReference type="PANTHER" id="PTHR30480:SF13">
    <property type="entry name" value="BETA-HEXOSAMINIDASE"/>
    <property type="match status" value="1"/>
</dbReference>
<dbReference type="Pfam" id="PF00933">
    <property type="entry name" value="Glyco_hydro_3"/>
    <property type="match status" value="1"/>
</dbReference>
<evidence type="ECO:0000256" key="1">
    <source>
        <dbReference type="ARBA" id="ARBA00001231"/>
    </source>
</evidence>
<evidence type="ECO:0000256" key="4">
    <source>
        <dbReference type="ARBA" id="ARBA00022801"/>
    </source>
</evidence>